<dbReference type="NCBIfam" id="TIGR00254">
    <property type="entry name" value="GGDEF"/>
    <property type="match status" value="1"/>
</dbReference>
<dbReference type="InterPro" id="IPR000160">
    <property type="entry name" value="GGDEF_dom"/>
</dbReference>
<dbReference type="Pfam" id="PF16927">
    <property type="entry name" value="HisKA_7TM"/>
    <property type="match status" value="1"/>
</dbReference>
<feature type="transmembrane region" description="Helical" evidence="1">
    <location>
        <begin position="136"/>
        <end position="164"/>
    </location>
</feature>
<dbReference type="InterPro" id="IPR031621">
    <property type="entry name" value="HisKA_7TM"/>
</dbReference>
<dbReference type="CDD" id="cd01949">
    <property type="entry name" value="GGDEF"/>
    <property type="match status" value="1"/>
</dbReference>
<keyword evidence="1" id="KW-1133">Transmembrane helix</keyword>
<dbReference type="PANTHER" id="PTHR45138">
    <property type="entry name" value="REGULATORY COMPONENTS OF SENSORY TRANSDUCTION SYSTEM"/>
    <property type="match status" value="1"/>
</dbReference>
<gene>
    <name evidence="3" type="ORF">Aco03nite_073580</name>
</gene>
<reference evidence="3 4" key="1">
    <citation type="submission" date="2021-01" db="EMBL/GenBank/DDBJ databases">
        <title>Whole genome shotgun sequence of Actinoplanes couchii NBRC 106145.</title>
        <authorList>
            <person name="Komaki H."/>
            <person name="Tamura T."/>
        </authorList>
    </citation>
    <scope>NUCLEOTIDE SEQUENCE [LARGE SCALE GENOMIC DNA]</scope>
    <source>
        <strain evidence="3 4">NBRC 106145</strain>
    </source>
</reference>
<dbReference type="PANTHER" id="PTHR45138:SF9">
    <property type="entry name" value="DIGUANYLATE CYCLASE DGCM-RELATED"/>
    <property type="match status" value="1"/>
</dbReference>
<evidence type="ECO:0000313" key="4">
    <source>
        <dbReference type="Proteomes" id="UP000612282"/>
    </source>
</evidence>
<dbReference type="Gene3D" id="3.30.70.270">
    <property type="match status" value="1"/>
</dbReference>
<dbReference type="SUPFAM" id="SSF55073">
    <property type="entry name" value="Nucleotide cyclase"/>
    <property type="match status" value="1"/>
</dbReference>
<keyword evidence="4" id="KW-1185">Reference proteome</keyword>
<dbReference type="InterPro" id="IPR043128">
    <property type="entry name" value="Rev_trsase/Diguanyl_cyclase"/>
</dbReference>
<feature type="transmembrane region" description="Helical" evidence="1">
    <location>
        <begin position="6"/>
        <end position="26"/>
    </location>
</feature>
<keyword evidence="1" id="KW-0472">Membrane</keyword>
<protein>
    <submittedName>
        <fullName evidence="3">GGDEF domain-containing protein</fullName>
    </submittedName>
</protein>
<keyword evidence="1" id="KW-0812">Transmembrane</keyword>
<dbReference type="PROSITE" id="PS50887">
    <property type="entry name" value="GGDEF"/>
    <property type="match status" value="1"/>
</dbReference>
<feature type="transmembrane region" description="Helical" evidence="1">
    <location>
        <begin position="33"/>
        <end position="58"/>
    </location>
</feature>
<name>A0ABQ3XKD3_9ACTN</name>
<feature type="transmembrane region" description="Helical" evidence="1">
    <location>
        <begin position="64"/>
        <end position="84"/>
    </location>
</feature>
<feature type="domain" description="GGDEF" evidence="2">
    <location>
        <begin position="382"/>
        <end position="510"/>
    </location>
</feature>
<proteinExistence type="predicted"/>
<evidence type="ECO:0000259" key="2">
    <source>
        <dbReference type="PROSITE" id="PS50887"/>
    </source>
</evidence>
<dbReference type="InterPro" id="IPR029787">
    <property type="entry name" value="Nucleotide_cyclase"/>
</dbReference>
<dbReference type="Proteomes" id="UP000612282">
    <property type="component" value="Unassembled WGS sequence"/>
</dbReference>
<dbReference type="Pfam" id="PF00990">
    <property type="entry name" value="GGDEF"/>
    <property type="match status" value="1"/>
</dbReference>
<evidence type="ECO:0000313" key="3">
    <source>
        <dbReference type="EMBL" id="GID58954.1"/>
    </source>
</evidence>
<organism evidence="3 4">
    <name type="scientific">Actinoplanes couchii</name>
    <dbReference type="NCBI Taxonomy" id="403638"/>
    <lineage>
        <taxon>Bacteria</taxon>
        <taxon>Bacillati</taxon>
        <taxon>Actinomycetota</taxon>
        <taxon>Actinomycetes</taxon>
        <taxon>Micromonosporales</taxon>
        <taxon>Micromonosporaceae</taxon>
        <taxon>Actinoplanes</taxon>
    </lineage>
</organism>
<comment type="caution">
    <text evidence="3">The sequence shown here is derived from an EMBL/GenBank/DDBJ whole genome shotgun (WGS) entry which is preliminary data.</text>
</comment>
<accession>A0ABQ3XKD3</accession>
<dbReference type="RefSeq" id="WP_203804430.1">
    <property type="nucleotide sequence ID" value="NZ_BAAAQE010000093.1"/>
</dbReference>
<feature type="transmembrane region" description="Helical" evidence="1">
    <location>
        <begin position="96"/>
        <end position="116"/>
    </location>
</feature>
<dbReference type="InterPro" id="IPR050469">
    <property type="entry name" value="Diguanylate_Cyclase"/>
</dbReference>
<dbReference type="SMART" id="SM00267">
    <property type="entry name" value="GGDEF"/>
    <property type="match status" value="1"/>
</dbReference>
<sequence length="522" mass="56039">MTAVVSIAAIFGVAVMISAVVAVSAWRRRHEAIGYLSIAVLAAGSVWWSGMSMVTLFWREPGPALWAISLTYAGVFLLVGGWWVTSKALADRFWRLRPRTALILAVEPVLCTIALATNPWHHLFIDHLKQTSVGGAYAAVFGPLFWVHALYCYALLTIAGVRVFRLFIRGAGRKRGSLLAVLTTLPGVMVNLVGVLSGGNLVDLTAIGLAAGAPVMYWMVRHDSAPSAALVSHHDLFRIMSDLVIVADGERRILEINPAAARFLAGADRLPDVFGELPADGHSEFTINDFAGTGTDLSVQISAVLGRRISDTAWVLVARDVTEDNDRRRALEDANARLHTQLATIERLRSDLAEQASRDHLTGLHNRRHLMTALEALPASGARFSFALIDIDHFKLINDRYGHTTGDDVLRQVAQRLSAVAGPGDLVARYGGEEFAVVLTGCGAVEAAARVDEVRRAIRDGDHAGVPVTVSAGVAESTTADCIRDLVHTADMALYAAKEAGRDQVRVGGLIPQPVPAGGPGR</sequence>
<evidence type="ECO:0000256" key="1">
    <source>
        <dbReference type="SAM" id="Phobius"/>
    </source>
</evidence>
<dbReference type="EMBL" id="BOMG01000092">
    <property type="protein sequence ID" value="GID58954.1"/>
    <property type="molecule type" value="Genomic_DNA"/>
</dbReference>
<feature type="transmembrane region" description="Helical" evidence="1">
    <location>
        <begin position="176"/>
        <end position="195"/>
    </location>
</feature>